<organism evidence="3 4">
    <name type="scientific">Trichoderma gamsii</name>
    <dbReference type="NCBI Taxonomy" id="398673"/>
    <lineage>
        <taxon>Eukaryota</taxon>
        <taxon>Fungi</taxon>
        <taxon>Dikarya</taxon>
        <taxon>Ascomycota</taxon>
        <taxon>Pezizomycotina</taxon>
        <taxon>Sordariomycetes</taxon>
        <taxon>Hypocreomycetidae</taxon>
        <taxon>Hypocreales</taxon>
        <taxon>Hypocreaceae</taxon>
        <taxon>Trichoderma</taxon>
    </lineage>
</organism>
<proteinExistence type="predicted"/>
<accession>A0A2K0TQZ0</accession>
<feature type="compositionally biased region" description="Low complexity" evidence="1">
    <location>
        <begin position="195"/>
        <end position="211"/>
    </location>
</feature>
<keyword evidence="2" id="KW-0732">Signal</keyword>
<feature type="signal peptide" evidence="2">
    <location>
        <begin position="1"/>
        <end position="20"/>
    </location>
</feature>
<feature type="region of interest" description="Disordered" evidence="1">
    <location>
        <begin position="181"/>
        <end position="224"/>
    </location>
</feature>
<dbReference type="EMBL" id="MTYH01000012">
    <property type="protein sequence ID" value="PNP47942.1"/>
    <property type="molecule type" value="Genomic_DNA"/>
</dbReference>
<comment type="caution">
    <text evidence="3">The sequence shown here is derived from an EMBL/GenBank/DDBJ whole genome shotgun (WGS) entry which is preliminary data.</text>
</comment>
<evidence type="ECO:0000313" key="3">
    <source>
        <dbReference type="EMBL" id="PNP47942.1"/>
    </source>
</evidence>
<evidence type="ECO:0000256" key="1">
    <source>
        <dbReference type="SAM" id="MobiDB-lite"/>
    </source>
</evidence>
<protein>
    <submittedName>
        <fullName evidence="3">Uncharacterized protein</fullName>
    </submittedName>
</protein>
<sequence length="245" mass="24935">MELIPRLFVVGLVLACLANAINNGIVDRPTIAPPPPWRGSGVLSYSSNAYETPSSSADSYSSLEPYSFSDTAYPVPSISSSTPHPQYSAIVSVRTTTWVLSRSTTITSIILETYYSTLTDVEAGTATVTTTSNECTTASGYASVYASGCSSSSASASASASSSSSSSSLSMVTMTWSPEVTAYPLPSTDEGRSPASTSGSTTTTTTTASSGNETPPVVTGGAASAPQAAELRTLGVVAALLAMLL</sequence>
<gene>
    <name evidence="3" type="ORF">TGAMA5MH_00994</name>
</gene>
<feature type="chain" id="PRO_5014345338" evidence="2">
    <location>
        <begin position="21"/>
        <end position="245"/>
    </location>
</feature>
<dbReference type="OrthoDB" id="4898996at2759"/>
<reference evidence="3 4" key="1">
    <citation type="submission" date="2017-02" db="EMBL/GenBank/DDBJ databases">
        <title>Genomes of Trichoderma spp. with biocontrol activity.</title>
        <authorList>
            <person name="Gardiner D."/>
            <person name="Kazan K."/>
            <person name="Vos C."/>
            <person name="Harvey P."/>
        </authorList>
    </citation>
    <scope>NUCLEOTIDE SEQUENCE [LARGE SCALE GENOMIC DNA]</scope>
    <source>
        <strain evidence="3 4">A5MH</strain>
    </source>
</reference>
<dbReference type="AlphaFoldDB" id="A0A2K0TQZ0"/>
<evidence type="ECO:0000256" key="2">
    <source>
        <dbReference type="SAM" id="SignalP"/>
    </source>
</evidence>
<evidence type="ECO:0000313" key="4">
    <source>
        <dbReference type="Proteomes" id="UP000236546"/>
    </source>
</evidence>
<dbReference type="Proteomes" id="UP000236546">
    <property type="component" value="Unassembled WGS sequence"/>
</dbReference>
<name>A0A2K0TQZ0_9HYPO</name>